<evidence type="ECO:0000256" key="4">
    <source>
        <dbReference type="ARBA" id="ARBA00022723"/>
    </source>
</evidence>
<evidence type="ECO:0000256" key="2">
    <source>
        <dbReference type="ARBA" id="ARBA00006706"/>
    </source>
</evidence>
<dbReference type="CDD" id="cd00685">
    <property type="entry name" value="Trans_IPPS_HT"/>
    <property type="match status" value="1"/>
</dbReference>
<sequence length="431" mass="49428">MFSSLKFGGQQISQLIKTSDRCVYSIASSHSNHFHYNAHRTTVSEKSLPRRLNLYKSGDSNLKENLSSSLLRRNLASVTPAAIGKAVSKDERREFMAVFPDIVRDLTETHRQTEIPDVTKWYSKVLQYNVPGGKKNRGLALILAYRMLAPQSAQTPEKIREAQIMGWCIEMLQAFFLVLDDMIDGSETRRGRICWYRNPSVGLNAANDGIFIESGIYQLLRRYFVDKPYYFQAIDLFHEATHKTIMGQALDLLTAQSIAKYKLDKFTMDRYNSIVKYKTSYYSFHLPVALAMYMAGISNAEQHRQAKTLLLEMGNFFQVQDDYMDCFGDPAVTGKIGTDIQDGKCSWLAVVALQRCTPDQRKILEECYGSHDPEKVDAVRNVYNQINLPHIFSTYEEDSYNLIQTHIQQMSGGLNLNLFFKLLDKIYKRDN</sequence>
<reference evidence="11" key="1">
    <citation type="submission" date="2015-11" db="EMBL/GenBank/DDBJ databases">
        <title>De novo transcriptome assembly of four potential Pierce s Disease insect vectors from Arizona vineyards.</title>
        <authorList>
            <person name="Tassone E.E."/>
        </authorList>
    </citation>
    <scope>NUCLEOTIDE SEQUENCE</scope>
</reference>
<dbReference type="EMBL" id="GECZ01021848">
    <property type="protein sequence ID" value="JAS47921.1"/>
    <property type="molecule type" value="Transcribed_RNA"/>
</dbReference>
<dbReference type="GO" id="GO:0042811">
    <property type="term" value="P:pheromone biosynthetic process"/>
    <property type="evidence" value="ECO:0007669"/>
    <property type="project" value="UniProtKB-ARBA"/>
</dbReference>
<gene>
    <name evidence="10" type="ORF">g.40789</name>
    <name evidence="11" type="ORF">g.40790</name>
</gene>
<evidence type="ECO:0000256" key="7">
    <source>
        <dbReference type="ARBA" id="ARBA00033740"/>
    </source>
</evidence>
<keyword evidence="5" id="KW-0460">Magnesium</keyword>
<evidence type="ECO:0000256" key="3">
    <source>
        <dbReference type="ARBA" id="ARBA00022679"/>
    </source>
</evidence>
<dbReference type="PANTHER" id="PTHR11525">
    <property type="entry name" value="FARNESYL-PYROPHOSPHATE SYNTHETASE"/>
    <property type="match status" value="1"/>
</dbReference>
<dbReference type="GO" id="GO:0005737">
    <property type="term" value="C:cytoplasm"/>
    <property type="evidence" value="ECO:0007669"/>
    <property type="project" value="TreeGrafter"/>
</dbReference>
<dbReference type="PANTHER" id="PTHR11525:SF0">
    <property type="entry name" value="FARNESYL PYROPHOSPHATE SYNTHASE"/>
    <property type="match status" value="1"/>
</dbReference>
<dbReference type="EMBL" id="GECZ01002488">
    <property type="protein sequence ID" value="JAS67281.1"/>
    <property type="molecule type" value="Transcribed_RNA"/>
</dbReference>
<dbReference type="GO" id="GO:0046872">
    <property type="term" value="F:metal ion binding"/>
    <property type="evidence" value="ECO:0007669"/>
    <property type="project" value="UniProtKB-KW"/>
</dbReference>
<comment type="cofactor">
    <cofactor evidence="1">
        <name>Mg(2+)</name>
        <dbReference type="ChEBI" id="CHEBI:18420"/>
    </cofactor>
</comment>
<dbReference type="InterPro" id="IPR033749">
    <property type="entry name" value="Polyprenyl_synt_CS"/>
</dbReference>
<keyword evidence="3 9" id="KW-0808">Transferase</keyword>
<dbReference type="AlphaFoldDB" id="A0A1B6GXY7"/>
<keyword evidence="4" id="KW-0479">Metal-binding</keyword>
<proteinExistence type="inferred from homology"/>
<dbReference type="PROSITE" id="PS00723">
    <property type="entry name" value="POLYPRENYL_SYNTHASE_1"/>
    <property type="match status" value="1"/>
</dbReference>
<accession>A0A1B6GXY7</accession>
<dbReference type="FunFam" id="1.10.600.10:FF:000021">
    <property type="entry name" value="Farnesyl pyrophosphate synthase"/>
    <property type="match status" value="1"/>
</dbReference>
<dbReference type="GO" id="GO:0004161">
    <property type="term" value="F:dimethylallyltranstransferase activity"/>
    <property type="evidence" value="ECO:0007669"/>
    <property type="project" value="TreeGrafter"/>
</dbReference>
<comment type="pathway">
    <text evidence="7">Pheromone biosynthesis.</text>
</comment>
<keyword evidence="6" id="KW-0414">Isoprene biosynthesis</keyword>
<dbReference type="PROSITE" id="PS00444">
    <property type="entry name" value="POLYPRENYL_SYNTHASE_2"/>
    <property type="match status" value="1"/>
</dbReference>
<evidence type="ECO:0000313" key="11">
    <source>
        <dbReference type="EMBL" id="JAS67281.1"/>
    </source>
</evidence>
<dbReference type="InterPro" id="IPR000092">
    <property type="entry name" value="Polyprenyl_synt"/>
</dbReference>
<evidence type="ECO:0000313" key="10">
    <source>
        <dbReference type="EMBL" id="JAS47921.1"/>
    </source>
</evidence>
<evidence type="ECO:0000256" key="9">
    <source>
        <dbReference type="RuleBase" id="RU004466"/>
    </source>
</evidence>
<dbReference type="SFLD" id="SFLDG01017">
    <property type="entry name" value="Polyprenyl_Transferase_Like"/>
    <property type="match status" value="1"/>
</dbReference>
<dbReference type="Pfam" id="PF00348">
    <property type="entry name" value="polyprenyl_synt"/>
    <property type="match status" value="1"/>
</dbReference>
<evidence type="ECO:0000256" key="6">
    <source>
        <dbReference type="ARBA" id="ARBA00023229"/>
    </source>
</evidence>
<evidence type="ECO:0000256" key="8">
    <source>
        <dbReference type="ARBA" id="ARBA00034546"/>
    </source>
</evidence>
<dbReference type="InterPro" id="IPR039702">
    <property type="entry name" value="FPS1-like"/>
</dbReference>
<dbReference type="GO" id="GO:0045337">
    <property type="term" value="P:farnesyl diphosphate biosynthetic process"/>
    <property type="evidence" value="ECO:0007669"/>
    <property type="project" value="TreeGrafter"/>
</dbReference>
<dbReference type="SFLD" id="SFLDS00005">
    <property type="entry name" value="Isoprenoid_Synthase_Type_I"/>
    <property type="match status" value="1"/>
</dbReference>
<comment type="similarity">
    <text evidence="2 9">Belongs to the FPP/GGPP synthase family.</text>
</comment>
<protein>
    <recommendedName>
        <fullName evidence="8">Farnesyl pyrophosphate synthase</fullName>
    </recommendedName>
</protein>
<dbReference type="Gene3D" id="1.10.600.10">
    <property type="entry name" value="Farnesyl Diphosphate Synthase"/>
    <property type="match status" value="1"/>
</dbReference>
<organism evidence="11">
    <name type="scientific">Cuerna arida</name>
    <dbReference type="NCBI Taxonomy" id="1464854"/>
    <lineage>
        <taxon>Eukaryota</taxon>
        <taxon>Metazoa</taxon>
        <taxon>Ecdysozoa</taxon>
        <taxon>Arthropoda</taxon>
        <taxon>Hexapoda</taxon>
        <taxon>Insecta</taxon>
        <taxon>Pterygota</taxon>
        <taxon>Neoptera</taxon>
        <taxon>Paraneoptera</taxon>
        <taxon>Hemiptera</taxon>
        <taxon>Auchenorrhyncha</taxon>
        <taxon>Membracoidea</taxon>
        <taxon>Cicadellidae</taxon>
        <taxon>Cicadellinae</taxon>
        <taxon>Proconiini</taxon>
        <taxon>Cuerna</taxon>
    </lineage>
</organism>
<dbReference type="GO" id="GO:0004337">
    <property type="term" value="F:(2E,6E)-farnesyl diphosphate synthase activity"/>
    <property type="evidence" value="ECO:0007669"/>
    <property type="project" value="TreeGrafter"/>
</dbReference>
<evidence type="ECO:0000256" key="5">
    <source>
        <dbReference type="ARBA" id="ARBA00022842"/>
    </source>
</evidence>
<dbReference type="InterPro" id="IPR008949">
    <property type="entry name" value="Isoprenoid_synthase_dom_sf"/>
</dbReference>
<name>A0A1B6GXY7_9HEMI</name>
<evidence type="ECO:0000256" key="1">
    <source>
        <dbReference type="ARBA" id="ARBA00001946"/>
    </source>
</evidence>
<dbReference type="SUPFAM" id="SSF48576">
    <property type="entry name" value="Terpenoid synthases"/>
    <property type="match status" value="1"/>
</dbReference>